<dbReference type="PANTHER" id="PTHR30618">
    <property type="entry name" value="NCS1 FAMILY PURINE/PYRIMIDINE TRANSPORTER"/>
    <property type="match status" value="1"/>
</dbReference>
<dbReference type="Gene3D" id="1.10.4160.10">
    <property type="entry name" value="Hydantoin permease"/>
    <property type="match status" value="1"/>
</dbReference>
<keyword evidence="8" id="KW-1185">Reference proteome</keyword>
<proteinExistence type="inferred from homology"/>
<dbReference type="InterPro" id="IPR001248">
    <property type="entry name" value="Pur-cyt_permease"/>
</dbReference>
<feature type="transmembrane region" description="Helical" evidence="6">
    <location>
        <begin position="431"/>
        <end position="450"/>
    </location>
</feature>
<evidence type="ECO:0000256" key="4">
    <source>
        <dbReference type="ARBA" id="ARBA00022989"/>
    </source>
</evidence>
<evidence type="ECO:0000256" key="5">
    <source>
        <dbReference type="ARBA" id="ARBA00023136"/>
    </source>
</evidence>
<keyword evidence="4 6" id="KW-1133">Transmembrane helix</keyword>
<evidence type="ECO:0000256" key="1">
    <source>
        <dbReference type="ARBA" id="ARBA00004141"/>
    </source>
</evidence>
<feature type="transmembrane region" description="Helical" evidence="6">
    <location>
        <begin position="470"/>
        <end position="492"/>
    </location>
</feature>
<evidence type="ECO:0000313" key="7">
    <source>
        <dbReference type="EMBL" id="KAK0511181.1"/>
    </source>
</evidence>
<feature type="transmembrane region" description="Helical" evidence="6">
    <location>
        <begin position="201"/>
        <end position="223"/>
    </location>
</feature>
<dbReference type="GO" id="GO:0005886">
    <property type="term" value="C:plasma membrane"/>
    <property type="evidence" value="ECO:0007669"/>
    <property type="project" value="TreeGrafter"/>
</dbReference>
<dbReference type="EMBL" id="JAFEKC020000014">
    <property type="protein sequence ID" value="KAK0511181.1"/>
    <property type="molecule type" value="Genomic_DNA"/>
</dbReference>
<evidence type="ECO:0000256" key="3">
    <source>
        <dbReference type="ARBA" id="ARBA00022692"/>
    </source>
</evidence>
<feature type="transmembrane region" description="Helical" evidence="6">
    <location>
        <begin position="135"/>
        <end position="156"/>
    </location>
</feature>
<feature type="transmembrane region" description="Helical" evidence="6">
    <location>
        <begin position="363"/>
        <end position="380"/>
    </location>
</feature>
<dbReference type="AlphaFoldDB" id="A0AA39U9A8"/>
<accession>A0AA39U9A8</accession>
<keyword evidence="3 6" id="KW-0812">Transmembrane</keyword>
<evidence type="ECO:0000256" key="6">
    <source>
        <dbReference type="SAM" id="Phobius"/>
    </source>
</evidence>
<comment type="caution">
    <text evidence="7">The sequence shown here is derived from an EMBL/GenBank/DDBJ whole genome shotgun (WGS) entry which is preliminary data.</text>
</comment>
<dbReference type="Proteomes" id="UP001166286">
    <property type="component" value="Unassembled WGS sequence"/>
</dbReference>
<reference evidence="7" key="1">
    <citation type="submission" date="2023-03" db="EMBL/GenBank/DDBJ databases">
        <title>Complete genome of Cladonia borealis.</title>
        <authorList>
            <person name="Park H."/>
        </authorList>
    </citation>
    <scope>NUCLEOTIDE SEQUENCE</scope>
    <source>
        <strain evidence="7">ANT050790</strain>
    </source>
</reference>
<feature type="transmembrane region" description="Helical" evidence="6">
    <location>
        <begin position="243"/>
        <end position="264"/>
    </location>
</feature>
<sequence>MISLQKLRQYQRHTHLPADPSIADVNSSRWSNKDLDPVPGPDKKWEWYHVAGFWVVEGFSVAQIQTASATVALGLNPGLALAAMFLGNVLVAVACAGVGYIGSKHSINFPVISRASFGLWGSYLPIIIRAVVCPIWYGIIAYTGSLGVQAMIEAIWPSFQTWHINAFPSSADINAPGLLSFSIYWLLSLPFFFIRMPALRWFFLVKMCLMPLLGVSLFTWAVTAAKGFGPLIRLPNKIDDGKTLGYAFCYAITTAISACSTFAVNMPDITRYARKPGASALGQLICLPICLTLMVLAASTEVVYGQVIWNPLELVQLWDNRPAKFFVGLLFAFAAIGTNLAGNSIPFGNDITALFPRYMNLRRGQFLCAFLGFIICPWKIEASASRFLGFLNGYTIFLGPISGVLMCDYYLFRRPKGYDVKQLYRSGGIYWYRSGINFRALVAFLLGMVPQLPGLAYQINPNIGGISWNYLGFASLGWLDGLVFSAISYYALCLLYPLQVHSDSECSAV</sequence>
<comment type="subcellular location">
    <subcellularLocation>
        <location evidence="1">Membrane</location>
        <topology evidence="1">Multi-pass membrane protein</topology>
    </subcellularLocation>
</comment>
<feature type="transmembrane region" description="Helical" evidence="6">
    <location>
        <begin position="392"/>
        <end position="411"/>
    </location>
</feature>
<organism evidence="7 8">
    <name type="scientific">Cladonia borealis</name>
    <dbReference type="NCBI Taxonomy" id="184061"/>
    <lineage>
        <taxon>Eukaryota</taxon>
        <taxon>Fungi</taxon>
        <taxon>Dikarya</taxon>
        <taxon>Ascomycota</taxon>
        <taxon>Pezizomycotina</taxon>
        <taxon>Lecanoromycetes</taxon>
        <taxon>OSLEUM clade</taxon>
        <taxon>Lecanoromycetidae</taxon>
        <taxon>Lecanorales</taxon>
        <taxon>Lecanorineae</taxon>
        <taxon>Cladoniaceae</taxon>
        <taxon>Cladonia</taxon>
    </lineage>
</organism>
<feature type="transmembrane region" description="Helical" evidence="6">
    <location>
        <begin position="107"/>
        <end position="128"/>
    </location>
</feature>
<evidence type="ECO:0000256" key="2">
    <source>
        <dbReference type="ARBA" id="ARBA00008974"/>
    </source>
</evidence>
<comment type="similarity">
    <text evidence="2">Belongs to the purine-cytosine permease (2.A.39) family.</text>
</comment>
<dbReference type="GO" id="GO:0015205">
    <property type="term" value="F:nucleobase transmembrane transporter activity"/>
    <property type="evidence" value="ECO:0007669"/>
    <property type="project" value="TreeGrafter"/>
</dbReference>
<gene>
    <name evidence="7" type="ORF">JMJ35_006733</name>
</gene>
<feature type="transmembrane region" description="Helical" evidence="6">
    <location>
        <begin position="79"/>
        <end position="101"/>
    </location>
</feature>
<feature type="transmembrane region" description="Helical" evidence="6">
    <location>
        <begin position="325"/>
        <end position="342"/>
    </location>
</feature>
<evidence type="ECO:0000313" key="8">
    <source>
        <dbReference type="Proteomes" id="UP001166286"/>
    </source>
</evidence>
<dbReference type="InterPro" id="IPR045225">
    <property type="entry name" value="Uracil/uridine/allantoin_perm"/>
</dbReference>
<dbReference type="PANTHER" id="PTHR30618:SF0">
    <property type="entry name" value="PURINE-URACIL PERMEASE NCS1"/>
    <property type="match status" value="1"/>
</dbReference>
<dbReference type="Pfam" id="PF02133">
    <property type="entry name" value="Transp_cyt_pur"/>
    <property type="match status" value="1"/>
</dbReference>
<feature type="transmembrane region" description="Helical" evidence="6">
    <location>
        <begin position="176"/>
        <end position="194"/>
    </location>
</feature>
<name>A0AA39U9A8_9LECA</name>
<keyword evidence="5 6" id="KW-0472">Membrane</keyword>
<feature type="transmembrane region" description="Helical" evidence="6">
    <location>
        <begin position="284"/>
        <end position="305"/>
    </location>
</feature>
<protein>
    <submittedName>
        <fullName evidence="7">Uncharacterized protein</fullName>
    </submittedName>
</protein>